<dbReference type="EMBL" id="MEZT01000009">
    <property type="protein sequence ID" value="OGD56959.1"/>
    <property type="molecule type" value="Genomic_DNA"/>
</dbReference>
<evidence type="ECO:0000313" key="3">
    <source>
        <dbReference type="Proteomes" id="UP000178764"/>
    </source>
</evidence>
<keyword evidence="2" id="KW-0808">Transferase</keyword>
<name>A0A1F5DP55_9BACT</name>
<evidence type="ECO:0000313" key="2">
    <source>
        <dbReference type="EMBL" id="OGD56959.1"/>
    </source>
</evidence>
<comment type="caution">
    <text evidence="2">The sequence shown here is derived from an EMBL/GenBank/DDBJ whole genome shotgun (WGS) entry which is preliminary data.</text>
</comment>
<dbReference type="Gene3D" id="3.30.420.40">
    <property type="match status" value="1"/>
</dbReference>
<dbReference type="InterPro" id="IPR000905">
    <property type="entry name" value="Gcp-like_dom"/>
</dbReference>
<dbReference type="InterPro" id="IPR022496">
    <property type="entry name" value="T6A_TsaB"/>
</dbReference>
<gene>
    <name evidence="2" type="ORF">A2V71_03185</name>
</gene>
<feature type="domain" description="Gcp-like" evidence="1">
    <location>
        <begin position="33"/>
        <end position="90"/>
    </location>
</feature>
<dbReference type="GO" id="GO:0016740">
    <property type="term" value="F:transferase activity"/>
    <property type="evidence" value="ECO:0007669"/>
    <property type="project" value="UniProtKB-KW"/>
</dbReference>
<dbReference type="Pfam" id="PF00814">
    <property type="entry name" value="TsaD"/>
    <property type="match status" value="1"/>
</dbReference>
<accession>A0A1F5DP55</accession>
<dbReference type="InterPro" id="IPR043129">
    <property type="entry name" value="ATPase_NBD"/>
</dbReference>
<dbReference type="NCBIfam" id="TIGR03725">
    <property type="entry name" value="T6A_YeaZ"/>
    <property type="match status" value="1"/>
</dbReference>
<dbReference type="AlphaFoldDB" id="A0A1F5DP55"/>
<dbReference type="Proteomes" id="UP000178764">
    <property type="component" value="Unassembled WGS sequence"/>
</dbReference>
<reference evidence="2 3" key="1">
    <citation type="journal article" date="2016" name="Nat. Commun.">
        <title>Thousands of microbial genomes shed light on interconnected biogeochemical processes in an aquifer system.</title>
        <authorList>
            <person name="Anantharaman K."/>
            <person name="Brown C.T."/>
            <person name="Hug L.A."/>
            <person name="Sharon I."/>
            <person name="Castelle C.J."/>
            <person name="Probst A.J."/>
            <person name="Thomas B.C."/>
            <person name="Singh A."/>
            <person name="Wilkins M.J."/>
            <person name="Karaoz U."/>
            <person name="Brodie E.L."/>
            <person name="Williams K.H."/>
            <person name="Hubbard S.S."/>
            <person name="Banfield J.F."/>
        </authorList>
    </citation>
    <scope>NUCLEOTIDE SEQUENCE [LARGE SCALE GENOMIC DNA]</scope>
</reference>
<dbReference type="SUPFAM" id="SSF53067">
    <property type="entry name" value="Actin-like ATPase domain"/>
    <property type="match status" value="1"/>
</dbReference>
<sequence length="121" mass="13315">MTLIIDTNNRSKIELGLYGEGVLSCFVFNTEKQSEDLVVAIEGVLRKEKLSLQDIDSILVNQGPGSFTGVRVGVTVANTLGWSLDKPVFGFKDGEQDLALKKLSTSKISKFSKIVLPYYSR</sequence>
<organism evidence="2 3">
    <name type="scientific">Candidatus Berkelbacteria bacterium RBG_13_40_8</name>
    <dbReference type="NCBI Taxonomy" id="1797467"/>
    <lineage>
        <taxon>Bacteria</taxon>
        <taxon>Candidatus Berkelbacteria</taxon>
    </lineage>
</organism>
<proteinExistence type="predicted"/>
<protein>
    <submittedName>
        <fullName evidence="2">tRNA (Adenosine(37)-N6)-threonylcarbamoyltransferase complex dimerization subunit type 1 TsaB</fullName>
    </submittedName>
</protein>
<dbReference type="GO" id="GO:0002949">
    <property type="term" value="P:tRNA threonylcarbamoyladenosine modification"/>
    <property type="evidence" value="ECO:0007669"/>
    <property type="project" value="InterPro"/>
</dbReference>
<evidence type="ECO:0000259" key="1">
    <source>
        <dbReference type="Pfam" id="PF00814"/>
    </source>
</evidence>